<dbReference type="InterPro" id="IPR058649">
    <property type="entry name" value="CzcB_C"/>
</dbReference>
<dbReference type="GO" id="GO:0030313">
    <property type="term" value="C:cell envelope"/>
    <property type="evidence" value="ECO:0007669"/>
    <property type="project" value="TreeGrafter"/>
</dbReference>
<dbReference type="GO" id="GO:0060003">
    <property type="term" value="P:copper ion export"/>
    <property type="evidence" value="ECO:0007669"/>
    <property type="project" value="TreeGrafter"/>
</dbReference>
<keyword evidence="2" id="KW-0813">Transport</keyword>
<dbReference type="Gene3D" id="2.40.420.20">
    <property type="match status" value="1"/>
</dbReference>
<dbReference type="Proteomes" id="UP000244956">
    <property type="component" value="Unassembled WGS sequence"/>
</dbReference>
<feature type="domain" description="CzcB-like C-terminal circularly permuted SH3-like" evidence="5">
    <location>
        <begin position="433"/>
        <end position="493"/>
    </location>
</feature>
<dbReference type="NCBIfam" id="TIGR01730">
    <property type="entry name" value="RND_mfp"/>
    <property type="match status" value="1"/>
</dbReference>
<name>A0A2U2B5Y6_9BACT</name>
<keyword evidence="7" id="KW-1185">Reference proteome</keyword>
<evidence type="ECO:0000256" key="1">
    <source>
        <dbReference type="ARBA" id="ARBA00009477"/>
    </source>
</evidence>
<dbReference type="GO" id="GO:0015679">
    <property type="term" value="P:plasma membrane copper ion transport"/>
    <property type="evidence" value="ECO:0007669"/>
    <property type="project" value="TreeGrafter"/>
</dbReference>
<evidence type="ECO:0000259" key="5">
    <source>
        <dbReference type="Pfam" id="PF25975"/>
    </source>
</evidence>
<dbReference type="AlphaFoldDB" id="A0A2U2B5Y6"/>
<feature type="domain" description="Multidrug resistance protein MdtA-like barrel-sandwich hybrid" evidence="4">
    <location>
        <begin position="213"/>
        <end position="340"/>
    </location>
</feature>
<dbReference type="GO" id="GO:0016020">
    <property type="term" value="C:membrane"/>
    <property type="evidence" value="ECO:0007669"/>
    <property type="project" value="InterPro"/>
</dbReference>
<dbReference type="EMBL" id="QEWP01000014">
    <property type="protein sequence ID" value="PWD98452.1"/>
    <property type="molecule type" value="Genomic_DNA"/>
</dbReference>
<dbReference type="InterPro" id="IPR058625">
    <property type="entry name" value="MdtA-like_BSH"/>
</dbReference>
<reference evidence="6 7" key="1">
    <citation type="submission" date="2018-05" db="EMBL/GenBank/DDBJ databases">
        <title>Marinilabilia rubrum sp. nov., isolated from saltern sediment.</title>
        <authorList>
            <person name="Zhang R."/>
        </authorList>
    </citation>
    <scope>NUCLEOTIDE SEQUENCE [LARGE SCALE GENOMIC DNA]</scope>
    <source>
        <strain evidence="6 7">WTE16</strain>
    </source>
</reference>
<dbReference type="Gene3D" id="2.40.30.170">
    <property type="match status" value="1"/>
</dbReference>
<dbReference type="PROSITE" id="PS51257">
    <property type="entry name" value="PROKAR_LIPOPROTEIN"/>
    <property type="match status" value="1"/>
</dbReference>
<dbReference type="PANTHER" id="PTHR30097:SF4">
    <property type="entry name" value="SLR6042 PROTEIN"/>
    <property type="match status" value="1"/>
</dbReference>
<dbReference type="Pfam" id="PF25917">
    <property type="entry name" value="BSH_RND"/>
    <property type="match status" value="1"/>
</dbReference>
<protein>
    <submittedName>
        <fullName evidence="6">Uncharacterized protein</fullName>
    </submittedName>
</protein>
<sequence length="508" mass="55654">MKTLKYIPIILFFALLISCNASNSTGGHSHDMVGEQEEQHDDHAHGAGTISHTLFSNNYELFVEFPALVAGETSAFAAHFTKLDNYKPVKEGTVTVSIIKGTKGLRNSVESPASPGIFRPVLQPKETGTYKMLLELSSPSGNVIFEIPDIQVYANADEPAHAVEPEEKSEAVSFLKEQAWKTQFATEVVNRQPFYSVIRTSGKVKSQPQAETTVNAQAEGTANLMAALGENISKGDLLAVISGAGIENNLSRKLKESQIAFDKSKSDYLRTKPLADDQVVSQKDFLEVKARYQQDSLHYYQMTKLITQDGLKITAPHSGFVSNVKVNNGNFVKNGTPILSITSSSQILIETYVNQSDYKKVPEIFDAHFSIPEKGKPVTLKDIQGKVIGKNPFVKKNNTRIPVIFSGKNNGDLMPGMFLEAYLKTGSKDNALVVPLSAILEEQGQYYVFVQTGGESFVKREITIANNDGIRAEIKEGLKSGERVVTQGAYQIKLASMAGELPLHGHTH</sequence>
<gene>
    <name evidence="6" type="ORF">DDZ16_15340</name>
</gene>
<evidence type="ECO:0000256" key="2">
    <source>
        <dbReference type="ARBA" id="ARBA00022448"/>
    </source>
</evidence>
<evidence type="ECO:0000259" key="4">
    <source>
        <dbReference type="Pfam" id="PF25917"/>
    </source>
</evidence>
<organism evidence="6 7">
    <name type="scientific">Marinilabilia rubra</name>
    <dbReference type="NCBI Taxonomy" id="2162893"/>
    <lineage>
        <taxon>Bacteria</taxon>
        <taxon>Pseudomonadati</taxon>
        <taxon>Bacteroidota</taxon>
        <taxon>Bacteroidia</taxon>
        <taxon>Marinilabiliales</taxon>
        <taxon>Marinilabiliaceae</taxon>
        <taxon>Marinilabilia</taxon>
    </lineage>
</organism>
<dbReference type="Pfam" id="PF25975">
    <property type="entry name" value="CzcB_C"/>
    <property type="match status" value="1"/>
</dbReference>
<evidence type="ECO:0000313" key="7">
    <source>
        <dbReference type="Proteomes" id="UP000244956"/>
    </source>
</evidence>
<dbReference type="OrthoDB" id="9809068at2"/>
<dbReference type="Gene3D" id="2.40.50.100">
    <property type="match status" value="1"/>
</dbReference>
<dbReference type="InterPro" id="IPR006143">
    <property type="entry name" value="RND_pump_MFP"/>
</dbReference>
<dbReference type="InterPro" id="IPR051909">
    <property type="entry name" value="MFP_Cation_Efflux"/>
</dbReference>
<dbReference type="RefSeq" id="WP_109265364.1">
    <property type="nucleotide sequence ID" value="NZ_QEWP01000014.1"/>
</dbReference>
<dbReference type="FunFam" id="2.40.420.20:FF:000006">
    <property type="entry name" value="RND family efflux transporter MFP subunit"/>
    <property type="match status" value="1"/>
</dbReference>
<dbReference type="GO" id="GO:0022857">
    <property type="term" value="F:transmembrane transporter activity"/>
    <property type="evidence" value="ECO:0007669"/>
    <property type="project" value="InterPro"/>
</dbReference>
<evidence type="ECO:0000256" key="3">
    <source>
        <dbReference type="SAM" id="SignalP"/>
    </source>
</evidence>
<keyword evidence="3" id="KW-0732">Signal</keyword>
<dbReference type="PANTHER" id="PTHR30097">
    <property type="entry name" value="CATION EFFLUX SYSTEM PROTEIN CUSB"/>
    <property type="match status" value="1"/>
</dbReference>
<evidence type="ECO:0000313" key="6">
    <source>
        <dbReference type="EMBL" id="PWD98452.1"/>
    </source>
</evidence>
<feature type="chain" id="PRO_5015644819" evidence="3">
    <location>
        <begin position="24"/>
        <end position="508"/>
    </location>
</feature>
<comment type="caution">
    <text evidence="6">The sequence shown here is derived from an EMBL/GenBank/DDBJ whole genome shotgun (WGS) entry which is preliminary data.</text>
</comment>
<dbReference type="SUPFAM" id="SSF111369">
    <property type="entry name" value="HlyD-like secretion proteins"/>
    <property type="match status" value="1"/>
</dbReference>
<dbReference type="Gene3D" id="1.10.287.470">
    <property type="entry name" value="Helix hairpin bin"/>
    <property type="match status" value="1"/>
</dbReference>
<comment type="similarity">
    <text evidence="1">Belongs to the membrane fusion protein (MFP) (TC 8.A.1) family.</text>
</comment>
<accession>A0A2U2B5Y6</accession>
<proteinExistence type="inferred from homology"/>
<feature type="signal peptide" evidence="3">
    <location>
        <begin position="1"/>
        <end position="23"/>
    </location>
</feature>